<organism evidence="1 2">
    <name type="scientific">Ixodes persulcatus</name>
    <name type="common">Taiga tick</name>
    <dbReference type="NCBI Taxonomy" id="34615"/>
    <lineage>
        <taxon>Eukaryota</taxon>
        <taxon>Metazoa</taxon>
        <taxon>Ecdysozoa</taxon>
        <taxon>Arthropoda</taxon>
        <taxon>Chelicerata</taxon>
        <taxon>Arachnida</taxon>
        <taxon>Acari</taxon>
        <taxon>Parasitiformes</taxon>
        <taxon>Ixodida</taxon>
        <taxon>Ixodoidea</taxon>
        <taxon>Ixodidae</taxon>
        <taxon>Ixodinae</taxon>
        <taxon>Ixodes</taxon>
    </lineage>
</organism>
<reference evidence="1 2" key="1">
    <citation type="journal article" date="2020" name="Cell">
        <title>Large-Scale Comparative Analyses of Tick Genomes Elucidate Their Genetic Diversity and Vector Capacities.</title>
        <authorList>
            <consortium name="Tick Genome and Microbiome Consortium (TIGMIC)"/>
            <person name="Jia N."/>
            <person name="Wang J."/>
            <person name="Shi W."/>
            <person name="Du L."/>
            <person name="Sun Y."/>
            <person name="Zhan W."/>
            <person name="Jiang J.F."/>
            <person name="Wang Q."/>
            <person name="Zhang B."/>
            <person name="Ji P."/>
            <person name="Bell-Sakyi L."/>
            <person name="Cui X.M."/>
            <person name="Yuan T.T."/>
            <person name="Jiang B.G."/>
            <person name="Yang W.F."/>
            <person name="Lam T.T."/>
            <person name="Chang Q.C."/>
            <person name="Ding S.J."/>
            <person name="Wang X.J."/>
            <person name="Zhu J.G."/>
            <person name="Ruan X.D."/>
            <person name="Zhao L."/>
            <person name="Wei J.T."/>
            <person name="Ye R.Z."/>
            <person name="Que T.C."/>
            <person name="Du C.H."/>
            <person name="Zhou Y.H."/>
            <person name="Cheng J.X."/>
            <person name="Dai P.F."/>
            <person name="Guo W.B."/>
            <person name="Han X.H."/>
            <person name="Huang E.J."/>
            <person name="Li L.F."/>
            <person name="Wei W."/>
            <person name="Gao Y.C."/>
            <person name="Liu J.Z."/>
            <person name="Shao H.Z."/>
            <person name="Wang X."/>
            <person name="Wang C.C."/>
            <person name="Yang T.C."/>
            <person name="Huo Q.B."/>
            <person name="Li W."/>
            <person name="Chen H.Y."/>
            <person name="Chen S.E."/>
            <person name="Zhou L.G."/>
            <person name="Ni X.B."/>
            <person name="Tian J.H."/>
            <person name="Sheng Y."/>
            <person name="Liu T."/>
            <person name="Pan Y.S."/>
            <person name="Xia L.Y."/>
            <person name="Li J."/>
            <person name="Zhao F."/>
            <person name="Cao W.C."/>
        </authorList>
    </citation>
    <scope>NUCLEOTIDE SEQUENCE [LARGE SCALE GENOMIC DNA]</scope>
    <source>
        <strain evidence="1">Iper-2018</strain>
    </source>
</reference>
<protein>
    <submittedName>
        <fullName evidence="1">Uncharacterized protein</fullName>
    </submittedName>
</protein>
<evidence type="ECO:0000313" key="1">
    <source>
        <dbReference type="EMBL" id="KAG0420480.1"/>
    </source>
</evidence>
<comment type="caution">
    <text evidence="1">The sequence shown here is derived from an EMBL/GenBank/DDBJ whole genome shotgun (WGS) entry which is preliminary data.</text>
</comment>
<gene>
    <name evidence="1" type="ORF">HPB47_003476</name>
</gene>
<dbReference type="Proteomes" id="UP000805193">
    <property type="component" value="Unassembled WGS sequence"/>
</dbReference>
<keyword evidence="2" id="KW-1185">Reference proteome</keyword>
<accession>A0AC60PIE5</accession>
<sequence>MQQGRPTTMAPNVGQLSRFKEDQMESSHLLETVQSNKVAASRGLIKSKELKRQAGADRAAAERAAFISATTATRAGDPFEVATTVTQATRTGAGAITTTSGQRGLPHPLPPLPATATSHRYNMDGADRRWTAWEEQPRPERGEAYVIAPEPFRALTLEDRHPNDPSAQYTGEERRLLCPLCGVPELARETHRAGLLHVNRLQNHDELQRAIDVVRRRRLQLLRSNDHDEN</sequence>
<feature type="non-terminal residue" evidence="1">
    <location>
        <position position="230"/>
    </location>
</feature>
<proteinExistence type="predicted"/>
<name>A0AC60PIE5_IXOPE</name>
<evidence type="ECO:0000313" key="2">
    <source>
        <dbReference type="Proteomes" id="UP000805193"/>
    </source>
</evidence>
<dbReference type="EMBL" id="JABSTQ010010503">
    <property type="protein sequence ID" value="KAG0420480.1"/>
    <property type="molecule type" value="Genomic_DNA"/>
</dbReference>